<comment type="catalytic activity">
    <reaction evidence="12">
        <text>firefly D-luciferin + ATP + O2 = firefly oxyluciferin + hnu + AMP + CO2 + diphosphate</text>
        <dbReference type="Rhea" id="RHEA:10732"/>
        <dbReference type="ChEBI" id="CHEBI:15379"/>
        <dbReference type="ChEBI" id="CHEBI:16526"/>
        <dbReference type="ChEBI" id="CHEBI:16792"/>
        <dbReference type="ChEBI" id="CHEBI:30212"/>
        <dbReference type="ChEBI" id="CHEBI:30616"/>
        <dbReference type="ChEBI" id="CHEBI:33019"/>
        <dbReference type="ChEBI" id="CHEBI:58038"/>
        <dbReference type="ChEBI" id="CHEBI:456215"/>
        <dbReference type="EC" id="1.13.12.7"/>
    </reaction>
</comment>
<dbReference type="InterPro" id="IPR000873">
    <property type="entry name" value="AMP-dep_synth/lig_dom"/>
</dbReference>
<comment type="similarity">
    <text evidence="2">Belongs to the ATP-dependent AMP-binding enzyme family.</text>
</comment>
<evidence type="ECO:0000313" key="15">
    <source>
        <dbReference type="EMBL" id="KAK0158955.1"/>
    </source>
</evidence>
<keyword evidence="7" id="KW-0560">Oxidoreductase</keyword>
<evidence type="ECO:0000259" key="14">
    <source>
        <dbReference type="Pfam" id="PF13193"/>
    </source>
</evidence>
<dbReference type="PANTHER" id="PTHR24096">
    <property type="entry name" value="LONG-CHAIN-FATTY-ACID--COA LIGASE"/>
    <property type="match status" value="1"/>
</dbReference>
<evidence type="ECO:0000256" key="8">
    <source>
        <dbReference type="ARBA" id="ARBA00023033"/>
    </source>
</evidence>
<dbReference type="Proteomes" id="UP001168990">
    <property type="component" value="Unassembled WGS sequence"/>
</dbReference>
<dbReference type="GO" id="GO:0004497">
    <property type="term" value="F:monooxygenase activity"/>
    <property type="evidence" value="ECO:0007669"/>
    <property type="project" value="UniProtKB-KW"/>
</dbReference>
<keyword evidence="16" id="KW-1185">Reference proteome</keyword>
<keyword evidence="8" id="KW-0503">Monooxygenase</keyword>
<dbReference type="FunFam" id="3.30.300.30:FF:000007">
    <property type="entry name" value="4-coumarate--CoA ligase 2"/>
    <property type="match status" value="1"/>
</dbReference>
<dbReference type="Pfam" id="PF13193">
    <property type="entry name" value="AMP-binding_C"/>
    <property type="match status" value="1"/>
</dbReference>
<dbReference type="InterPro" id="IPR020845">
    <property type="entry name" value="AMP-binding_CS"/>
</dbReference>
<dbReference type="GO" id="GO:0005777">
    <property type="term" value="C:peroxisome"/>
    <property type="evidence" value="ECO:0007669"/>
    <property type="project" value="UniProtKB-SubCell"/>
</dbReference>
<organism evidence="15 16">
    <name type="scientific">Microctonus aethiopoides</name>
    <dbReference type="NCBI Taxonomy" id="144406"/>
    <lineage>
        <taxon>Eukaryota</taxon>
        <taxon>Metazoa</taxon>
        <taxon>Ecdysozoa</taxon>
        <taxon>Arthropoda</taxon>
        <taxon>Hexapoda</taxon>
        <taxon>Insecta</taxon>
        <taxon>Pterygota</taxon>
        <taxon>Neoptera</taxon>
        <taxon>Endopterygota</taxon>
        <taxon>Hymenoptera</taxon>
        <taxon>Apocrita</taxon>
        <taxon>Ichneumonoidea</taxon>
        <taxon>Braconidae</taxon>
        <taxon>Euphorinae</taxon>
        <taxon>Microctonus</taxon>
    </lineage>
</organism>
<evidence type="ECO:0000256" key="7">
    <source>
        <dbReference type="ARBA" id="ARBA00023002"/>
    </source>
</evidence>
<name>A0AA39EZP8_9HYME</name>
<dbReference type="Gene3D" id="3.30.300.30">
    <property type="match status" value="1"/>
</dbReference>
<comment type="subcellular location">
    <subcellularLocation>
        <location evidence="1">Peroxisome</location>
    </subcellularLocation>
</comment>
<evidence type="ECO:0000256" key="3">
    <source>
        <dbReference type="ARBA" id="ARBA00012532"/>
    </source>
</evidence>
<dbReference type="Pfam" id="PF00501">
    <property type="entry name" value="AMP-binding"/>
    <property type="match status" value="1"/>
</dbReference>
<evidence type="ECO:0000256" key="4">
    <source>
        <dbReference type="ARBA" id="ARBA00019043"/>
    </source>
</evidence>
<accession>A0AA39EZP8</accession>
<protein>
    <recommendedName>
        <fullName evidence="4">Luciferin 4-monooxygenase</fullName>
        <ecNumber evidence="3">1.13.12.7</ecNumber>
    </recommendedName>
</protein>
<keyword evidence="6" id="KW-0067">ATP-binding</keyword>
<evidence type="ECO:0000256" key="2">
    <source>
        <dbReference type="ARBA" id="ARBA00006432"/>
    </source>
</evidence>
<evidence type="ECO:0000256" key="6">
    <source>
        <dbReference type="ARBA" id="ARBA00022840"/>
    </source>
</evidence>
<proteinExistence type="inferred from homology"/>
<dbReference type="PROSITE" id="PS00455">
    <property type="entry name" value="AMP_BINDING"/>
    <property type="match status" value="1"/>
</dbReference>
<dbReference type="GO" id="GO:0046949">
    <property type="term" value="P:fatty-acyl-CoA biosynthetic process"/>
    <property type="evidence" value="ECO:0007669"/>
    <property type="project" value="TreeGrafter"/>
</dbReference>
<evidence type="ECO:0000256" key="5">
    <source>
        <dbReference type="ARBA" id="ARBA00022741"/>
    </source>
</evidence>
<keyword evidence="11" id="KW-0599">Photoprotein</keyword>
<dbReference type="AlphaFoldDB" id="A0AA39EZP8"/>
<reference evidence="15" key="1">
    <citation type="journal article" date="2023" name="bioRxiv">
        <title>Scaffold-level genome assemblies of two parasitoid biocontrol wasps reveal the parthenogenesis mechanism and an associated novel virus.</title>
        <authorList>
            <person name="Inwood S."/>
            <person name="Skelly J."/>
            <person name="Guhlin J."/>
            <person name="Harrop T."/>
            <person name="Goldson S."/>
            <person name="Dearden P."/>
        </authorList>
    </citation>
    <scope>NUCLEOTIDE SEQUENCE</scope>
    <source>
        <strain evidence="15">Irish</strain>
        <tissue evidence="15">Whole body</tissue>
    </source>
</reference>
<dbReference type="GO" id="GO:0004467">
    <property type="term" value="F:long-chain fatty acid-CoA ligase activity"/>
    <property type="evidence" value="ECO:0007669"/>
    <property type="project" value="TreeGrafter"/>
</dbReference>
<keyword evidence="5" id="KW-0547">Nucleotide-binding</keyword>
<dbReference type="FunFam" id="3.40.50.12780:FF:000003">
    <property type="entry name" value="Long-chain-fatty-acid--CoA ligase FadD"/>
    <property type="match status" value="1"/>
</dbReference>
<dbReference type="Gene3D" id="3.40.50.12780">
    <property type="entry name" value="N-terminal domain of ligase-like"/>
    <property type="match status" value="1"/>
</dbReference>
<gene>
    <name evidence="15" type="ORF">PV328_009889</name>
</gene>
<keyword evidence="10" id="KW-0455">Luminescence</keyword>
<dbReference type="InterPro" id="IPR045851">
    <property type="entry name" value="AMP-bd_C_sf"/>
</dbReference>
<sequence length="577" mass="63510">MESFIRGVQRMGLALKNNPRIINTTRQASVAAKCKIIEGNNGERIFPSIYDDVEIPNLTIHDYIWKDVEKHSKLIALECGITGRKYTYAQARDNSNYLARSLRNMGFRDGDVVALILPNLPESALSFLGILEAGLVVTTVNPMYTVDEISRQLKSSKAKAIITSSGIAPNVVIAGKASLPSNAPIIVVDDAVQSPPDGTILFNDLITRGKTLPQIPSQIRNPHDLAVLPYSSGTTGLPKGVELTHSNLVSNMVMTDASYVFPEKADGEQEIIPTVLPLFHIFGMNCIMLPRLATGEKLITLPNFSPETYINVLAKNKCSLLYCAPPIVLFFGAHPMVKAEYFKSVRSIFSGAAPLAYSDVERVYNKFNLTSETLQISQGYGLTECSPVAFLETENKFASIGHPISRCEARLVDPMSGNDVVTPGQTGEIWIRGPHVMKGYFNNEEATREILQDGWLKTGDIAYFDDDFAFFITDRLKELIKVKGFQVPPAELEAILRTHPAIADAAVIGVPDPRSGEIPKAYVVLKSDETATEENIQNFVKGKVSEYKELKGGVSFIDEIPRNPTGKILRIHLRNIN</sequence>
<dbReference type="CDD" id="cd05911">
    <property type="entry name" value="Firefly_Luc_like"/>
    <property type="match status" value="1"/>
</dbReference>
<dbReference type="EC" id="1.13.12.7" evidence="3"/>
<dbReference type="InterPro" id="IPR042099">
    <property type="entry name" value="ANL_N_sf"/>
</dbReference>
<dbReference type="InterPro" id="IPR025110">
    <property type="entry name" value="AMP-bd_C"/>
</dbReference>
<evidence type="ECO:0000256" key="1">
    <source>
        <dbReference type="ARBA" id="ARBA00004275"/>
    </source>
</evidence>
<dbReference type="GO" id="GO:0008218">
    <property type="term" value="P:bioluminescence"/>
    <property type="evidence" value="ECO:0007669"/>
    <property type="project" value="UniProtKB-KW"/>
</dbReference>
<comment type="caution">
    <text evidence="15">The sequence shown here is derived from an EMBL/GenBank/DDBJ whole genome shotgun (WGS) entry which is preliminary data.</text>
</comment>
<dbReference type="EMBL" id="JAQQBS010001424">
    <property type="protein sequence ID" value="KAK0158955.1"/>
    <property type="molecule type" value="Genomic_DNA"/>
</dbReference>
<evidence type="ECO:0000256" key="9">
    <source>
        <dbReference type="ARBA" id="ARBA00023140"/>
    </source>
</evidence>
<keyword evidence="9" id="KW-0576">Peroxisome</keyword>
<dbReference type="GO" id="GO:0005524">
    <property type="term" value="F:ATP binding"/>
    <property type="evidence" value="ECO:0007669"/>
    <property type="project" value="UniProtKB-KW"/>
</dbReference>
<evidence type="ECO:0000313" key="16">
    <source>
        <dbReference type="Proteomes" id="UP001168990"/>
    </source>
</evidence>
<feature type="domain" description="AMP-dependent synthetase/ligase" evidence="13">
    <location>
        <begin position="66"/>
        <end position="441"/>
    </location>
</feature>
<dbReference type="PANTHER" id="PTHR24096:SF422">
    <property type="entry name" value="BCDNA.GH02901"/>
    <property type="match status" value="1"/>
</dbReference>
<dbReference type="SUPFAM" id="SSF56801">
    <property type="entry name" value="Acetyl-CoA synthetase-like"/>
    <property type="match status" value="1"/>
</dbReference>
<evidence type="ECO:0000259" key="13">
    <source>
        <dbReference type="Pfam" id="PF00501"/>
    </source>
</evidence>
<evidence type="ECO:0000256" key="10">
    <source>
        <dbReference type="ARBA" id="ARBA00023223"/>
    </source>
</evidence>
<feature type="domain" description="AMP-binding enzyme C-terminal" evidence="14">
    <location>
        <begin position="491"/>
        <end position="567"/>
    </location>
</feature>
<evidence type="ECO:0000256" key="11">
    <source>
        <dbReference type="ARBA" id="ARBA00023262"/>
    </source>
</evidence>
<reference evidence="15" key="2">
    <citation type="submission" date="2023-03" db="EMBL/GenBank/DDBJ databases">
        <authorList>
            <person name="Inwood S.N."/>
            <person name="Skelly J.G."/>
            <person name="Guhlin J."/>
            <person name="Harrop T.W.R."/>
            <person name="Goldson S.G."/>
            <person name="Dearden P.K."/>
        </authorList>
    </citation>
    <scope>NUCLEOTIDE SEQUENCE</scope>
    <source>
        <strain evidence="15">Irish</strain>
        <tissue evidence="15">Whole body</tissue>
    </source>
</reference>
<evidence type="ECO:0000256" key="12">
    <source>
        <dbReference type="ARBA" id="ARBA00048497"/>
    </source>
</evidence>